<dbReference type="STRING" id="1481914.JCM19241_5378"/>
<comment type="caution">
    <text evidence="1">The sequence shown here is derived from an EMBL/GenBank/DDBJ whole genome shotgun (WGS) entry which is preliminary data.</text>
</comment>
<evidence type="ECO:0000313" key="1">
    <source>
        <dbReference type="EMBL" id="GAM74182.1"/>
    </source>
</evidence>
<sequence length="41" mass="4671">MIPMFHCWLGVSTDHCGSLQNAKCNALGWFDFSKVWVKPES</sequence>
<reference evidence="1 2" key="1">
    <citation type="submission" date="2015-01" db="EMBL/GenBank/DDBJ databases">
        <title>Vibrio sp. C94 JCM 19241 whole genome shotgun sequence.</title>
        <authorList>
            <person name="Sawabe T."/>
            <person name="Meirelles P."/>
            <person name="Feng G."/>
            <person name="Sayaka M."/>
            <person name="Hattori M."/>
            <person name="Ohkuma M."/>
        </authorList>
    </citation>
    <scope>NUCLEOTIDE SEQUENCE [LARGE SCALE GENOMIC DNA]</scope>
    <source>
        <strain evidence="2">JCM 19241</strain>
    </source>
</reference>
<accession>A0A0B8QB45</accession>
<proteinExistence type="predicted"/>
<dbReference type="AlphaFoldDB" id="A0A0B8QB45"/>
<reference evidence="1 2" key="2">
    <citation type="submission" date="2015-01" db="EMBL/GenBank/DDBJ databases">
        <authorList>
            <consortium name="NBRP consortium"/>
            <person name="Sawabe T."/>
            <person name="Meirelles P."/>
            <person name="Feng G."/>
            <person name="Sayaka M."/>
            <person name="Hattori M."/>
            <person name="Ohkuma M."/>
        </authorList>
    </citation>
    <scope>NUCLEOTIDE SEQUENCE [LARGE SCALE GENOMIC DNA]</scope>
    <source>
        <strain evidence="2">JCM 19241</strain>
    </source>
</reference>
<protein>
    <submittedName>
        <fullName evidence="1">SgrR protein</fullName>
    </submittedName>
</protein>
<name>A0A0B8QB45_9VIBR</name>
<organism evidence="1 2">
    <name type="scientific">Vibrio ishigakensis</name>
    <dbReference type="NCBI Taxonomy" id="1481914"/>
    <lineage>
        <taxon>Bacteria</taxon>
        <taxon>Pseudomonadati</taxon>
        <taxon>Pseudomonadota</taxon>
        <taxon>Gammaproteobacteria</taxon>
        <taxon>Vibrionales</taxon>
        <taxon>Vibrionaceae</taxon>
        <taxon>Vibrio</taxon>
    </lineage>
</organism>
<dbReference type="EMBL" id="BBSC01000002">
    <property type="protein sequence ID" value="GAM74182.1"/>
    <property type="molecule type" value="Genomic_DNA"/>
</dbReference>
<dbReference type="Proteomes" id="UP000031666">
    <property type="component" value="Unassembled WGS sequence"/>
</dbReference>
<evidence type="ECO:0000313" key="2">
    <source>
        <dbReference type="Proteomes" id="UP000031666"/>
    </source>
</evidence>
<gene>
    <name evidence="1" type="ORF">JCM19241_5378</name>
</gene>